<dbReference type="Proteomes" id="UP000250870">
    <property type="component" value="Unassembled WGS sequence"/>
</dbReference>
<sequence length="69" mass="8121">MTVVKNQVEYGWVLGGFFIMLLRNEINVAFYEEGCLLIDKLFGNTLLSDRNNLKDNYFENLRIILYVIN</sequence>
<accession>A0A329VIM2</accession>
<dbReference type="EMBL" id="NSCI01000007">
    <property type="protein sequence ID" value="RAW91649.1"/>
    <property type="molecule type" value="Genomic_DNA"/>
</dbReference>
<dbReference type="AlphaFoldDB" id="A0A329VIM2"/>
<gene>
    <name evidence="1" type="ORF">CKY01_07155</name>
</gene>
<reference evidence="1 2" key="1">
    <citation type="journal article" date="2018" name="Int. J. Syst. Evol. Microbiol.">
        <title>Whole-genome-based revisit of Photorhabdus phylogeny: proposal for the elevation of most Photorhabdus subspecies to the species level and description of one novel species Photorhabdus bodei sp. nov., and one novel subspecies Photorhabdus laumondii subsp. clarkei subsp. nov.</title>
        <authorList>
            <person name="Machado R.A.R."/>
            <person name="Wuthrich D."/>
            <person name="Kuhnert P."/>
            <person name="Arce C.C.M."/>
            <person name="Thonen L."/>
            <person name="Ruiz C."/>
            <person name="Zhang X."/>
            <person name="Robert C.A.M."/>
            <person name="Karimi J."/>
            <person name="Kamali S."/>
            <person name="Ma J."/>
            <person name="Bruggmann R."/>
            <person name="Erb M."/>
        </authorList>
    </citation>
    <scope>NUCLEOTIDE SEQUENCE [LARGE SCALE GENOMIC DNA]</scope>
    <source>
        <strain evidence="1 2">BOJ-47</strain>
    </source>
</reference>
<organism evidence="1 2">
    <name type="scientific">Photorhabdus laumondii subsp. clarkei</name>
    <dbReference type="NCBI Taxonomy" id="2029685"/>
    <lineage>
        <taxon>Bacteria</taxon>
        <taxon>Pseudomonadati</taxon>
        <taxon>Pseudomonadota</taxon>
        <taxon>Gammaproteobacteria</taxon>
        <taxon>Enterobacterales</taxon>
        <taxon>Morganellaceae</taxon>
        <taxon>Photorhabdus</taxon>
    </lineage>
</organism>
<comment type="caution">
    <text evidence="1">The sequence shown here is derived from an EMBL/GenBank/DDBJ whole genome shotgun (WGS) entry which is preliminary data.</text>
</comment>
<name>A0A329VIM2_9GAMM</name>
<proteinExistence type="predicted"/>
<protein>
    <submittedName>
        <fullName evidence="1">Uncharacterized protein</fullName>
    </submittedName>
</protein>
<evidence type="ECO:0000313" key="2">
    <source>
        <dbReference type="Proteomes" id="UP000250870"/>
    </source>
</evidence>
<evidence type="ECO:0000313" key="1">
    <source>
        <dbReference type="EMBL" id="RAW91649.1"/>
    </source>
</evidence>